<organism evidence="2 3">
    <name type="scientific">Eumeta variegata</name>
    <name type="common">Bagworm moth</name>
    <name type="synonym">Eumeta japonica</name>
    <dbReference type="NCBI Taxonomy" id="151549"/>
    <lineage>
        <taxon>Eukaryota</taxon>
        <taxon>Metazoa</taxon>
        <taxon>Ecdysozoa</taxon>
        <taxon>Arthropoda</taxon>
        <taxon>Hexapoda</taxon>
        <taxon>Insecta</taxon>
        <taxon>Pterygota</taxon>
        <taxon>Neoptera</taxon>
        <taxon>Endopterygota</taxon>
        <taxon>Lepidoptera</taxon>
        <taxon>Glossata</taxon>
        <taxon>Ditrysia</taxon>
        <taxon>Tineoidea</taxon>
        <taxon>Psychidae</taxon>
        <taxon>Oiketicinae</taxon>
        <taxon>Eumeta</taxon>
    </lineage>
</organism>
<feature type="compositionally biased region" description="Polar residues" evidence="1">
    <location>
        <begin position="87"/>
        <end position="101"/>
    </location>
</feature>
<sequence length="201" mass="22241">MATLEPASGGSQAAASGERGLTRTFPNKWQPRVRVLALGNLATLNGRSAEANKRDDVNKSDVRFNEEIAVRTLDVEETLAFQYNASHKSNHPQVRSTSQSKFKGPHRDHIPPFYLCPRSLPEAPHGRRVRGGVGPLIGRAIRDARTREGGRARRTALLYASAARNGQSAYSRRRRNTLSTPSSETKFWSALRPPLVSQCKK</sequence>
<name>A0A4C1WBI1_EUMVA</name>
<dbReference type="Proteomes" id="UP000299102">
    <property type="component" value="Unassembled WGS sequence"/>
</dbReference>
<comment type="caution">
    <text evidence="2">The sequence shown here is derived from an EMBL/GenBank/DDBJ whole genome shotgun (WGS) entry which is preliminary data.</text>
</comment>
<accession>A0A4C1WBI1</accession>
<keyword evidence="3" id="KW-1185">Reference proteome</keyword>
<dbReference type="EMBL" id="BGZK01000511">
    <property type="protein sequence ID" value="GBP47842.1"/>
    <property type="molecule type" value="Genomic_DNA"/>
</dbReference>
<gene>
    <name evidence="2" type="ORF">EVAR_43533_1</name>
</gene>
<evidence type="ECO:0000313" key="2">
    <source>
        <dbReference type="EMBL" id="GBP47842.1"/>
    </source>
</evidence>
<feature type="region of interest" description="Disordered" evidence="1">
    <location>
        <begin position="1"/>
        <end position="26"/>
    </location>
</feature>
<evidence type="ECO:0000256" key="1">
    <source>
        <dbReference type="SAM" id="MobiDB-lite"/>
    </source>
</evidence>
<proteinExistence type="predicted"/>
<dbReference type="AlphaFoldDB" id="A0A4C1WBI1"/>
<feature type="compositionally biased region" description="Low complexity" evidence="1">
    <location>
        <begin position="7"/>
        <end position="17"/>
    </location>
</feature>
<feature type="region of interest" description="Disordered" evidence="1">
    <location>
        <begin position="87"/>
        <end position="107"/>
    </location>
</feature>
<protein>
    <submittedName>
        <fullName evidence="2">Uncharacterized protein</fullName>
    </submittedName>
</protein>
<reference evidence="2 3" key="1">
    <citation type="journal article" date="2019" name="Commun. Biol.">
        <title>The bagworm genome reveals a unique fibroin gene that provides high tensile strength.</title>
        <authorList>
            <person name="Kono N."/>
            <person name="Nakamura H."/>
            <person name="Ohtoshi R."/>
            <person name="Tomita M."/>
            <person name="Numata K."/>
            <person name="Arakawa K."/>
        </authorList>
    </citation>
    <scope>NUCLEOTIDE SEQUENCE [LARGE SCALE GENOMIC DNA]</scope>
</reference>
<evidence type="ECO:0000313" key="3">
    <source>
        <dbReference type="Proteomes" id="UP000299102"/>
    </source>
</evidence>